<dbReference type="EMBL" id="CP060635">
    <property type="protein sequence ID" value="QNM09181.1"/>
    <property type="molecule type" value="Genomic_DNA"/>
</dbReference>
<keyword evidence="3" id="KW-1185">Reference proteome</keyword>
<feature type="chain" id="PRO_5039056588" description="Ig-like domain-containing protein" evidence="1">
    <location>
        <begin position="27"/>
        <end position="242"/>
    </location>
</feature>
<dbReference type="SUPFAM" id="SSF69360">
    <property type="entry name" value="Cell wall binding repeat"/>
    <property type="match status" value="1"/>
</dbReference>
<evidence type="ECO:0000313" key="3">
    <source>
        <dbReference type="Proteomes" id="UP000515860"/>
    </source>
</evidence>
<dbReference type="Gene3D" id="2.60.40.2700">
    <property type="match status" value="1"/>
</dbReference>
<organism evidence="2 3">
    <name type="scientific">Wansuia hejianensis</name>
    <dbReference type="NCBI Taxonomy" id="2763667"/>
    <lineage>
        <taxon>Bacteria</taxon>
        <taxon>Bacillati</taxon>
        <taxon>Bacillota</taxon>
        <taxon>Clostridia</taxon>
        <taxon>Lachnospirales</taxon>
        <taxon>Lachnospiraceae</taxon>
        <taxon>Wansuia</taxon>
    </lineage>
</organism>
<keyword evidence="1" id="KW-0732">Signal</keyword>
<dbReference type="RefSeq" id="WP_118642302.1">
    <property type="nucleotide sequence ID" value="NZ_CP060635.1"/>
</dbReference>
<dbReference type="Gene3D" id="2.10.270.10">
    <property type="entry name" value="Cholin Binding"/>
    <property type="match status" value="1"/>
</dbReference>
<feature type="signal peptide" evidence="1">
    <location>
        <begin position="1"/>
        <end position="26"/>
    </location>
</feature>
<dbReference type="PROSITE" id="PS51257">
    <property type="entry name" value="PROKAR_LIPOPROTEIN"/>
    <property type="match status" value="1"/>
</dbReference>
<evidence type="ECO:0000256" key="1">
    <source>
        <dbReference type="SAM" id="SignalP"/>
    </source>
</evidence>
<gene>
    <name evidence="2" type="ORF">H9Q79_02485</name>
</gene>
<sequence length="242" mass="26179">MKVKKISAVLAVCLCSAMLLTGCSFSDFFDKVLGNVSEPETSSSSSSSKQESAEVKTVDPTLELPAFTVDLTGTTQVTAGSVCTLSAPAAVSDGGTVTYQWYKNNVNSNGGGTIIAGAEEESYDVDTSEAGTTYYYAVATNNHGDRIAKSTSAVREITVWPLGTWQQDEVGFKYVMEDGTYPADMWIDIEGFTYHMDSEGHRAVGWYQEGDYMFYFNEGGELQRNTTTPDGHTVNENGVMIS</sequence>
<proteinExistence type="predicted"/>
<evidence type="ECO:0008006" key="4">
    <source>
        <dbReference type="Google" id="ProtNLM"/>
    </source>
</evidence>
<dbReference type="Proteomes" id="UP000515860">
    <property type="component" value="Chromosome"/>
</dbReference>
<dbReference type="KEGG" id="whj:H9Q79_02485"/>
<dbReference type="AlphaFoldDB" id="A0A7G9GEE9"/>
<protein>
    <recommendedName>
        <fullName evidence="4">Ig-like domain-containing protein</fullName>
    </recommendedName>
</protein>
<name>A0A7G9GEE9_9FIRM</name>
<reference evidence="2 3" key="1">
    <citation type="submission" date="2020-08" db="EMBL/GenBank/DDBJ databases">
        <authorList>
            <person name="Liu C."/>
            <person name="Sun Q."/>
        </authorList>
    </citation>
    <scope>NUCLEOTIDE SEQUENCE [LARGE SCALE GENOMIC DNA]</scope>
    <source>
        <strain evidence="2 3">NSJ-29</strain>
    </source>
</reference>
<evidence type="ECO:0000313" key="2">
    <source>
        <dbReference type="EMBL" id="QNM09181.1"/>
    </source>
</evidence>
<accession>A0A7G9GEE9</accession>